<name>A0A7X3LWQ6_9HYPH</name>
<organism evidence="1 2">
    <name type="scientific">Stappia sediminis</name>
    <dbReference type="NCBI Taxonomy" id="2692190"/>
    <lineage>
        <taxon>Bacteria</taxon>
        <taxon>Pseudomonadati</taxon>
        <taxon>Pseudomonadota</taxon>
        <taxon>Alphaproteobacteria</taxon>
        <taxon>Hyphomicrobiales</taxon>
        <taxon>Stappiaceae</taxon>
        <taxon>Stappia</taxon>
    </lineage>
</organism>
<dbReference type="InterPro" id="IPR021880">
    <property type="entry name" value="DUF3489"/>
</dbReference>
<protein>
    <submittedName>
        <fullName evidence="1">DUF3489 domain-containing protein</fullName>
    </submittedName>
</protein>
<dbReference type="EMBL" id="WUMV01000007">
    <property type="protein sequence ID" value="MXN66515.1"/>
    <property type="molecule type" value="Genomic_DNA"/>
</dbReference>
<dbReference type="Proteomes" id="UP000433101">
    <property type="component" value="Unassembled WGS sequence"/>
</dbReference>
<dbReference type="RefSeq" id="WP_160776727.1">
    <property type="nucleotide sequence ID" value="NZ_WUMV01000007.1"/>
</dbReference>
<proteinExistence type="predicted"/>
<reference evidence="1 2" key="1">
    <citation type="submission" date="2019-12" db="EMBL/GenBank/DDBJ databases">
        <authorList>
            <person name="Li M."/>
        </authorList>
    </citation>
    <scope>NUCLEOTIDE SEQUENCE [LARGE SCALE GENOMIC DNA]</scope>
    <source>
        <strain evidence="1 2">GBMRC 2046</strain>
    </source>
</reference>
<gene>
    <name evidence="1" type="ORF">GR183_16490</name>
</gene>
<dbReference type="AlphaFoldDB" id="A0A7X3LWQ6"/>
<sequence length="203" mass="21377">MSRLTDTQLVILSAATQREEGTLLPLPASLSLNKGAARVVFESLLKRGFVVERPAQRGEEAWREVVGVRQALVITDAGLEAIGVEAGNADTATEELECAANASAMPEAGNAAARDPRGELAAADNVESNITPTVRPGTKLARLIDLLEREEGITIAEAVEAIGWQAHSVRGAISGSLKKKLGLTVTSRLVEGRGRVYRSAGKA</sequence>
<dbReference type="Pfam" id="PF11994">
    <property type="entry name" value="DUF3489"/>
    <property type="match status" value="1"/>
</dbReference>
<comment type="caution">
    <text evidence="1">The sequence shown here is derived from an EMBL/GenBank/DDBJ whole genome shotgun (WGS) entry which is preliminary data.</text>
</comment>
<evidence type="ECO:0000313" key="2">
    <source>
        <dbReference type="Proteomes" id="UP000433101"/>
    </source>
</evidence>
<keyword evidence="2" id="KW-1185">Reference proteome</keyword>
<evidence type="ECO:0000313" key="1">
    <source>
        <dbReference type="EMBL" id="MXN66515.1"/>
    </source>
</evidence>
<accession>A0A7X3LWQ6</accession>